<keyword evidence="3" id="KW-0547">Nucleotide-binding</keyword>
<feature type="domain" description="Protein kinase" evidence="7">
    <location>
        <begin position="271"/>
        <end position="538"/>
    </location>
</feature>
<dbReference type="Pfam" id="PF13672">
    <property type="entry name" value="PP2C_2"/>
    <property type="match status" value="1"/>
</dbReference>
<dbReference type="HOGENOM" id="CLU_034273_0_0_6"/>
<sequence length="575" mass="64812">MKHLISSIAITAGQISSQGKKDENQDCIGLCIPNEPSLSLKGVAAIVADGVSASAAAKEASETSVRTFISDYYATPEAWSVKKSGQRVLSALNRWLVGQGTIQGHLTTFSAVIFKSKKAFIFHVGDTRIYRLRGSDFECLTQDHETVVGDKQRYLYRAMGMSQSLDMDYREEALHQGDIFFLSSDGIHDYIDEQSIRAQLIGHRHHDKESIQDLTEILVKQALSAGSHDNLSCQIIRVDQLSLDNADPFYDSLTELPFPPPLSVGDRIDGYEVDSIIHESQRSQVYKVCDCENQQYYILKTPSLNYLDDPAYIERFSTEQWIGKRIENPYVVKTLTPTKPPSALYTLMEYIDGVRLDKWMMHHPKAEPQEVVRIAELLSRAIRAFHRKDILHQDIKPENIIIQADGIPKIIDFGACYVAGINEIDTPYSREQALGTADYSAPETRFGDNKSFASDQFSLAVVIYEMLTAKLPFDGKLANINHERKVSSLQYESACLHNPLVPPWMDKAIEKALSPQASQRYESLSEFIYDLKKPNPKLVARGQQPLIHRYPILLWKCISAIQAVIILGLLYFFLG</sequence>
<dbReference type="PROSITE" id="PS00108">
    <property type="entry name" value="PROTEIN_KINASE_ST"/>
    <property type="match status" value="1"/>
</dbReference>
<keyword evidence="10" id="KW-1185">Reference proteome</keyword>
<dbReference type="InterPro" id="IPR008271">
    <property type="entry name" value="Ser/Thr_kinase_AS"/>
</dbReference>
<dbReference type="OrthoDB" id="9801841at2"/>
<evidence type="ECO:0000256" key="6">
    <source>
        <dbReference type="SAM" id="Phobius"/>
    </source>
</evidence>
<dbReference type="CDD" id="cd14014">
    <property type="entry name" value="STKc_PknB_like"/>
    <property type="match status" value="1"/>
</dbReference>
<keyword evidence="5" id="KW-0067">ATP-binding</keyword>
<dbReference type="EMBL" id="AAQH01000014">
    <property type="protein sequence ID" value="EAT11709.1"/>
    <property type="molecule type" value="Genomic_DNA"/>
</dbReference>
<dbReference type="GO" id="GO:0005524">
    <property type="term" value="F:ATP binding"/>
    <property type="evidence" value="ECO:0007669"/>
    <property type="project" value="UniProtKB-KW"/>
</dbReference>
<dbReference type="AlphaFoldDB" id="Q1N0F5"/>
<feature type="transmembrane region" description="Helical" evidence="6">
    <location>
        <begin position="553"/>
        <end position="574"/>
    </location>
</feature>
<keyword evidence="6" id="KW-0472">Membrane</keyword>
<organism evidence="9 10">
    <name type="scientific">Bermanella marisrubri</name>
    <dbReference type="NCBI Taxonomy" id="207949"/>
    <lineage>
        <taxon>Bacteria</taxon>
        <taxon>Pseudomonadati</taxon>
        <taxon>Pseudomonadota</taxon>
        <taxon>Gammaproteobacteria</taxon>
        <taxon>Oceanospirillales</taxon>
        <taxon>Oceanospirillaceae</taxon>
        <taxon>Bermanella</taxon>
    </lineage>
</organism>
<name>Q1N0F5_9GAMM</name>
<dbReference type="SMART" id="SM00331">
    <property type="entry name" value="PP2C_SIG"/>
    <property type="match status" value="1"/>
</dbReference>
<dbReference type="PROSITE" id="PS51746">
    <property type="entry name" value="PPM_2"/>
    <property type="match status" value="1"/>
</dbReference>
<dbReference type="PANTHER" id="PTHR24351">
    <property type="entry name" value="RIBOSOMAL PROTEIN S6 KINASE"/>
    <property type="match status" value="1"/>
</dbReference>
<dbReference type="Gene3D" id="3.60.40.10">
    <property type="entry name" value="PPM-type phosphatase domain"/>
    <property type="match status" value="1"/>
</dbReference>
<dbReference type="RefSeq" id="WP_007016479.1">
    <property type="nucleotide sequence ID" value="NZ_AAQH01000014.1"/>
</dbReference>
<evidence type="ECO:0000256" key="3">
    <source>
        <dbReference type="ARBA" id="ARBA00022741"/>
    </source>
</evidence>
<dbReference type="SUPFAM" id="SSF56112">
    <property type="entry name" value="Protein kinase-like (PK-like)"/>
    <property type="match status" value="1"/>
</dbReference>
<dbReference type="InterPro" id="IPR036457">
    <property type="entry name" value="PPM-type-like_dom_sf"/>
</dbReference>
<dbReference type="PROSITE" id="PS50011">
    <property type="entry name" value="PROTEIN_KINASE_DOM"/>
    <property type="match status" value="1"/>
</dbReference>
<dbReference type="GO" id="GO:0004674">
    <property type="term" value="F:protein serine/threonine kinase activity"/>
    <property type="evidence" value="ECO:0007669"/>
    <property type="project" value="UniProtKB-KW"/>
</dbReference>
<dbReference type="Pfam" id="PF00069">
    <property type="entry name" value="Pkinase"/>
    <property type="match status" value="1"/>
</dbReference>
<keyword evidence="6" id="KW-1133">Transmembrane helix</keyword>
<accession>Q1N0F5</accession>
<feature type="domain" description="PPM-type phosphatase" evidence="8">
    <location>
        <begin position="11"/>
        <end position="238"/>
    </location>
</feature>
<evidence type="ECO:0000259" key="8">
    <source>
        <dbReference type="PROSITE" id="PS51746"/>
    </source>
</evidence>
<keyword evidence="4 9" id="KW-0418">Kinase</keyword>
<protein>
    <submittedName>
        <fullName evidence="9">Serine/threonine protein kinase</fullName>
    </submittedName>
</protein>
<dbReference type="InterPro" id="IPR000719">
    <property type="entry name" value="Prot_kinase_dom"/>
</dbReference>
<proteinExistence type="predicted"/>
<keyword evidence="2" id="KW-0808">Transferase</keyword>
<evidence type="ECO:0000256" key="4">
    <source>
        <dbReference type="ARBA" id="ARBA00022777"/>
    </source>
</evidence>
<evidence type="ECO:0000256" key="2">
    <source>
        <dbReference type="ARBA" id="ARBA00022679"/>
    </source>
</evidence>
<evidence type="ECO:0000256" key="1">
    <source>
        <dbReference type="ARBA" id="ARBA00022527"/>
    </source>
</evidence>
<keyword evidence="6" id="KW-0812">Transmembrane</keyword>
<evidence type="ECO:0000259" key="7">
    <source>
        <dbReference type="PROSITE" id="PS50011"/>
    </source>
</evidence>
<dbReference type="STRING" id="207949.RED65_06162"/>
<evidence type="ECO:0000256" key="5">
    <source>
        <dbReference type="ARBA" id="ARBA00022840"/>
    </source>
</evidence>
<dbReference type="Gene3D" id="1.10.510.10">
    <property type="entry name" value="Transferase(Phosphotransferase) domain 1"/>
    <property type="match status" value="1"/>
</dbReference>
<comment type="caution">
    <text evidence="9">The sequence shown here is derived from an EMBL/GenBank/DDBJ whole genome shotgun (WGS) entry which is preliminary data.</text>
</comment>
<dbReference type="InterPro" id="IPR011009">
    <property type="entry name" value="Kinase-like_dom_sf"/>
</dbReference>
<dbReference type="Proteomes" id="UP000004263">
    <property type="component" value="Unassembled WGS sequence"/>
</dbReference>
<evidence type="ECO:0000313" key="10">
    <source>
        <dbReference type="Proteomes" id="UP000004263"/>
    </source>
</evidence>
<gene>
    <name evidence="9" type="ORF">RED65_06162</name>
</gene>
<dbReference type="CDD" id="cd00143">
    <property type="entry name" value="PP2Cc"/>
    <property type="match status" value="1"/>
</dbReference>
<evidence type="ECO:0000313" key="9">
    <source>
        <dbReference type="EMBL" id="EAT11709.1"/>
    </source>
</evidence>
<dbReference type="SMART" id="SM00332">
    <property type="entry name" value="PP2Cc"/>
    <property type="match status" value="1"/>
</dbReference>
<reference evidence="9 10" key="1">
    <citation type="submission" date="2006-03" db="EMBL/GenBank/DDBJ databases">
        <authorList>
            <person name="Pinhassi J."/>
            <person name="Pedros-Alio C."/>
            <person name="Ferriera S."/>
            <person name="Johnson J."/>
            <person name="Kravitz S."/>
            <person name="Halpern A."/>
            <person name="Remington K."/>
            <person name="Beeson K."/>
            <person name="Tran B."/>
            <person name="Rogers Y.-H."/>
            <person name="Friedman R."/>
            <person name="Venter J.C."/>
        </authorList>
    </citation>
    <scope>NUCLEOTIDE SEQUENCE [LARGE SCALE GENOMIC DNA]</scope>
    <source>
        <strain evidence="9 10">RED65</strain>
    </source>
</reference>
<dbReference type="SMART" id="SM00220">
    <property type="entry name" value="S_TKc"/>
    <property type="match status" value="1"/>
</dbReference>
<keyword evidence="1 9" id="KW-0723">Serine/threonine-protein kinase</keyword>
<dbReference type="InterPro" id="IPR001932">
    <property type="entry name" value="PPM-type_phosphatase-like_dom"/>
</dbReference>
<dbReference type="SUPFAM" id="SSF81606">
    <property type="entry name" value="PP2C-like"/>
    <property type="match status" value="1"/>
</dbReference>